<feature type="domain" description="Cytochrome b561" evidence="10">
    <location>
        <begin position="118"/>
        <end position="310"/>
    </location>
</feature>
<evidence type="ECO:0000256" key="3">
    <source>
        <dbReference type="ARBA" id="ARBA00022692"/>
    </source>
</evidence>
<reference evidence="11" key="1">
    <citation type="journal article" date="2023" name="Science">
        <title>Elucidation of the pathway for biosynthesis of saponin adjuvants from the soapbark tree.</title>
        <authorList>
            <person name="Reed J."/>
            <person name="Orme A."/>
            <person name="El-Demerdash A."/>
            <person name="Owen C."/>
            <person name="Martin L.B.B."/>
            <person name="Misra R.C."/>
            <person name="Kikuchi S."/>
            <person name="Rejzek M."/>
            <person name="Martin A.C."/>
            <person name="Harkess A."/>
            <person name="Leebens-Mack J."/>
            <person name="Louveau T."/>
            <person name="Stephenson M.J."/>
            <person name="Osbourn A."/>
        </authorList>
    </citation>
    <scope>NUCLEOTIDE SEQUENCE</scope>
    <source>
        <strain evidence="11">S10</strain>
    </source>
</reference>
<feature type="domain" description="DOMON" evidence="9">
    <location>
        <begin position="1"/>
        <end position="111"/>
    </location>
</feature>
<feature type="transmembrane region" description="Helical" evidence="8">
    <location>
        <begin position="156"/>
        <end position="176"/>
    </location>
</feature>
<keyword evidence="6 8" id="KW-1133">Transmembrane helix</keyword>
<evidence type="ECO:0000256" key="4">
    <source>
        <dbReference type="ARBA" id="ARBA00022729"/>
    </source>
</evidence>
<keyword evidence="12" id="KW-1185">Reference proteome</keyword>
<evidence type="ECO:0000256" key="7">
    <source>
        <dbReference type="ARBA" id="ARBA00023136"/>
    </source>
</evidence>
<evidence type="ECO:0000256" key="2">
    <source>
        <dbReference type="ARBA" id="ARBA00022448"/>
    </source>
</evidence>
<dbReference type="PROSITE" id="PS50939">
    <property type="entry name" value="CYTOCHROME_B561"/>
    <property type="match status" value="1"/>
</dbReference>
<evidence type="ECO:0000259" key="9">
    <source>
        <dbReference type="PROSITE" id="PS50836"/>
    </source>
</evidence>
<evidence type="ECO:0000256" key="1">
    <source>
        <dbReference type="ARBA" id="ARBA00004370"/>
    </source>
</evidence>
<evidence type="ECO:0000256" key="6">
    <source>
        <dbReference type="ARBA" id="ARBA00022989"/>
    </source>
</evidence>
<name>A0AAD7L2V7_QUISA</name>
<evidence type="ECO:0000313" key="12">
    <source>
        <dbReference type="Proteomes" id="UP001163823"/>
    </source>
</evidence>
<evidence type="ECO:0000256" key="5">
    <source>
        <dbReference type="ARBA" id="ARBA00022982"/>
    </source>
</evidence>
<dbReference type="SMART" id="SM00664">
    <property type="entry name" value="DoH"/>
    <property type="match status" value="1"/>
</dbReference>
<protein>
    <submittedName>
        <fullName evidence="11">Cytochrome b561 and DOMON domain-containing protein</fullName>
    </submittedName>
</protein>
<keyword evidence="2" id="KW-0813">Transport</keyword>
<dbReference type="GO" id="GO:0016020">
    <property type="term" value="C:membrane"/>
    <property type="evidence" value="ECO:0007669"/>
    <property type="project" value="UniProtKB-SubCell"/>
</dbReference>
<comment type="subcellular location">
    <subcellularLocation>
        <location evidence="1">Membrane</location>
    </subcellularLocation>
</comment>
<dbReference type="EMBL" id="JARAOO010000011">
    <property type="protein sequence ID" value="KAJ7950615.1"/>
    <property type="molecule type" value="Genomic_DNA"/>
</dbReference>
<evidence type="ECO:0000313" key="11">
    <source>
        <dbReference type="EMBL" id="KAJ7950615.1"/>
    </source>
</evidence>
<dbReference type="AlphaFoldDB" id="A0AAD7L2V7"/>
<dbReference type="SMART" id="SM00665">
    <property type="entry name" value="B561"/>
    <property type="match status" value="1"/>
</dbReference>
<dbReference type="PROSITE" id="PS50836">
    <property type="entry name" value="DOMON"/>
    <property type="match status" value="1"/>
</dbReference>
<keyword evidence="3 8" id="KW-0812">Transmembrane</keyword>
<dbReference type="PANTHER" id="PTHR23130">
    <property type="entry name" value="CYTOCHROME B561 AND DOMON DOMAIN-CONTAINING PROTEIN"/>
    <property type="match status" value="1"/>
</dbReference>
<dbReference type="InterPro" id="IPR006593">
    <property type="entry name" value="Cyt_b561/ferric_Rdtase_TM"/>
</dbReference>
<evidence type="ECO:0000256" key="8">
    <source>
        <dbReference type="SAM" id="Phobius"/>
    </source>
</evidence>
<dbReference type="Pfam" id="PF03188">
    <property type="entry name" value="Cytochrom_B561"/>
    <property type="match status" value="1"/>
</dbReference>
<proteinExistence type="predicted"/>
<evidence type="ECO:0000259" key="10">
    <source>
        <dbReference type="PROSITE" id="PS50939"/>
    </source>
</evidence>
<dbReference type="InterPro" id="IPR005018">
    <property type="entry name" value="DOMON_domain"/>
</dbReference>
<dbReference type="Proteomes" id="UP001163823">
    <property type="component" value="Chromosome 11"/>
</dbReference>
<dbReference type="CDD" id="cd08760">
    <property type="entry name" value="Cyt_b561_FRRS1_like"/>
    <property type="match status" value="1"/>
</dbReference>
<organism evidence="11 12">
    <name type="scientific">Quillaja saponaria</name>
    <name type="common">Soap bark tree</name>
    <dbReference type="NCBI Taxonomy" id="32244"/>
    <lineage>
        <taxon>Eukaryota</taxon>
        <taxon>Viridiplantae</taxon>
        <taxon>Streptophyta</taxon>
        <taxon>Embryophyta</taxon>
        <taxon>Tracheophyta</taxon>
        <taxon>Spermatophyta</taxon>
        <taxon>Magnoliopsida</taxon>
        <taxon>eudicotyledons</taxon>
        <taxon>Gunneridae</taxon>
        <taxon>Pentapetalae</taxon>
        <taxon>rosids</taxon>
        <taxon>fabids</taxon>
        <taxon>Fabales</taxon>
        <taxon>Quillajaceae</taxon>
        <taxon>Quillaja</taxon>
    </lineage>
</organism>
<sequence length="322" mass="35456">MENIKQFQQASADVWSFVLSFPSTINSYVAIGFSSDGNMVGSSAIVGWLSGGSGGLKQYYLGGTSPGDVQPDKGNLKAFNSSIIAAQGSTFYIAFQLLTSQPESRLIYAVGPTGVFPPPQTFALMEHTDKISTRIDYAKGTSSKTSNETLRRSHGVLNMVGWGILMLVGVIIARHFKEWDPIWFYVHTAIQTLGFIIGIVGVLCGFVLSNRLKANVTAHKNIGILMLVLGFLQVLAFLIRPGKDSKVRKYWNWYHYTVGRILIIFAVANTFYGIHLGGEGSKWFLGYGIVLIVLVLVAVGLEIRIWKKRNSSIDNPSYIYDP</sequence>
<keyword evidence="4" id="KW-0732">Signal</keyword>
<comment type="caution">
    <text evidence="11">The sequence shown here is derived from an EMBL/GenBank/DDBJ whole genome shotgun (WGS) entry which is preliminary data.</text>
</comment>
<keyword evidence="5" id="KW-0249">Electron transport</keyword>
<feature type="transmembrane region" description="Helical" evidence="8">
    <location>
        <begin position="284"/>
        <end position="306"/>
    </location>
</feature>
<feature type="transmembrane region" description="Helical" evidence="8">
    <location>
        <begin position="253"/>
        <end position="272"/>
    </location>
</feature>
<accession>A0AAD7L2V7</accession>
<dbReference type="Pfam" id="PF03351">
    <property type="entry name" value="DOMON"/>
    <property type="match status" value="1"/>
</dbReference>
<dbReference type="KEGG" id="qsa:O6P43_026787"/>
<feature type="transmembrane region" description="Helical" evidence="8">
    <location>
        <begin position="182"/>
        <end position="209"/>
    </location>
</feature>
<keyword evidence="7 8" id="KW-0472">Membrane</keyword>
<dbReference type="Gene3D" id="1.20.120.1770">
    <property type="match status" value="1"/>
</dbReference>
<gene>
    <name evidence="11" type="ORF">O6P43_026787</name>
</gene>
<dbReference type="PANTHER" id="PTHR23130:SF171">
    <property type="entry name" value="OS01G0895300 PROTEIN"/>
    <property type="match status" value="1"/>
</dbReference>
<feature type="transmembrane region" description="Helical" evidence="8">
    <location>
        <begin position="221"/>
        <end position="241"/>
    </location>
</feature>